<evidence type="ECO:0000313" key="9">
    <source>
        <dbReference type="Proteomes" id="UP000728032"/>
    </source>
</evidence>
<keyword evidence="2 5" id="KW-0812">Transmembrane</keyword>
<evidence type="ECO:0000313" key="8">
    <source>
        <dbReference type="EMBL" id="CAD7658753.1"/>
    </source>
</evidence>
<gene>
    <name evidence="8" type="ORF">ONB1V03_LOCUS15373</name>
</gene>
<dbReference type="AlphaFoldDB" id="A0A7R9MEK7"/>
<comment type="similarity">
    <text evidence="5">Belongs to the OXA1/ALB3/YidC family.</text>
</comment>
<feature type="domain" description="Membrane insertase YidC/Oxa/ALB C-terminal" evidence="7">
    <location>
        <begin position="65"/>
        <end position="230"/>
    </location>
</feature>
<evidence type="ECO:0000256" key="1">
    <source>
        <dbReference type="ARBA" id="ARBA00004141"/>
    </source>
</evidence>
<dbReference type="EMBL" id="OC930571">
    <property type="protein sequence ID" value="CAD7658753.1"/>
    <property type="molecule type" value="Genomic_DNA"/>
</dbReference>
<dbReference type="PANTHER" id="PTHR12428:SF65">
    <property type="entry name" value="CYTOCHROME C OXIDASE ASSEMBLY PROTEIN COX18, MITOCHONDRIAL"/>
    <property type="match status" value="1"/>
</dbReference>
<dbReference type="OrthoDB" id="2148490at2759"/>
<dbReference type="GO" id="GO:0033617">
    <property type="term" value="P:mitochondrial respiratory chain complex IV assembly"/>
    <property type="evidence" value="ECO:0007669"/>
    <property type="project" value="TreeGrafter"/>
</dbReference>
<sequence length="247" mass="28349">MYRNVCQVLCNTCKSNGLLVRRPLTTNAYNYGLFSVISQKIANSLVVNSAKDQLILWHEWTGMSWSAEIAVVTIAIRALITFPLTVGQHKILAKYDALRPELIQFGQRLKKEVDSAQYLYNWSPIKAKLMYNLRMKQETKRLIIRDNCHPMKGSIVVWVQIPVWVILSHAIRNMSFMYPIADHNSQLIHSQLSTEGILWFSNLTLSDPYLVLPFLTAVVNLTIVQVIVSQLMDKLFASLFVSPKRRQ</sequence>
<feature type="transmembrane region" description="Helical" evidence="6">
    <location>
        <begin position="209"/>
        <end position="228"/>
    </location>
</feature>
<evidence type="ECO:0000256" key="4">
    <source>
        <dbReference type="ARBA" id="ARBA00023136"/>
    </source>
</evidence>
<dbReference type="GO" id="GO:0032979">
    <property type="term" value="P:protein insertion into mitochondrial inner membrane from matrix"/>
    <property type="evidence" value="ECO:0007669"/>
    <property type="project" value="TreeGrafter"/>
</dbReference>
<dbReference type="Proteomes" id="UP000728032">
    <property type="component" value="Unassembled WGS sequence"/>
</dbReference>
<organism evidence="8">
    <name type="scientific">Oppiella nova</name>
    <dbReference type="NCBI Taxonomy" id="334625"/>
    <lineage>
        <taxon>Eukaryota</taxon>
        <taxon>Metazoa</taxon>
        <taxon>Ecdysozoa</taxon>
        <taxon>Arthropoda</taxon>
        <taxon>Chelicerata</taxon>
        <taxon>Arachnida</taxon>
        <taxon>Acari</taxon>
        <taxon>Acariformes</taxon>
        <taxon>Sarcoptiformes</taxon>
        <taxon>Oribatida</taxon>
        <taxon>Brachypylina</taxon>
        <taxon>Oppioidea</taxon>
        <taxon>Oppiidae</taxon>
        <taxon>Oppiella</taxon>
    </lineage>
</organism>
<evidence type="ECO:0000256" key="5">
    <source>
        <dbReference type="RuleBase" id="RU003945"/>
    </source>
</evidence>
<evidence type="ECO:0000259" key="7">
    <source>
        <dbReference type="Pfam" id="PF02096"/>
    </source>
</evidence>
<keyword evidence="9" id="KW-1185">Reference proteome</keyword>
<evidence type="ECO:0000256" key="3">
    <source>
        <dbReference type="ARBA" id="ARBA00022989"/>
    </source>
</evidence>
<protein>
    <recommendedName>
        <fullName evidence="7">Membrane insertase YidC/Oxa/ALB C-terminal domain-containing protein</fullName>
    </recommendedName>
</protein>
<evidence type="ECO:0000256" key="6">
    <source>
        <dbReference type="SAM" id="Phobius"/>
    </source>
</evidence>
<dbReference type="PANTHER" id="PTHR12428">
    <property type="entry name" value="OXA1"/>
    <property type="match status" value="1"/>
</dbReference>
<proteinExistence type="inferred from homology"/>
<dbReference type="CDD" id="cd20069">
    <property type="entry name" value="5TM_Oxa1-like"/>
    <property type="match status" value="1"/>
</dbReference>
<feature type="transmembrane region" description="Helical" evidence="6">
    <location>
        <begin position="155"/>
        <end position="171"/>
    </location>
</feature>
<accession>A0A7R9MEK7</accession>
<reference evidence="8" key="1">
    <citation type="submission" date="2020-11" db="EMBL/GenBank/DDBJ databases">
        <authorList>
            <person name="Tran Van P."/>
        </authorList>
    </citation>
    <scope>NUCLEOTIDE SEQUENCE</scope>
</reference>
<dbReference type="InterPro" id="IPR001708">
    <property type="entry name" value="YidC/ALB3/OXA1/COX18"/>
</dbReference>
<dbReference type="Pfam" id="PF02096">
    <property type="entry name" value="60KD_IMP"/>
    <property type="match status" value="1"/>
</dbReference>
<dbReference type="GO" id="GO:0032977">
    <property type="term" value="F:membrane insertase activity"/>
    <property type="evidence" value="ECO:0007669"/>
    <property type="project" value="InterPro"/>
</dbReference>
<dbReference type="EMBL" id="CAJPVJ010015746">
    <property type="protein sequence ID" value="CAG2175939.1"/>
    <property type="molecule type" value="Genomic_DNA"/>
</dbReference>
<keyword evidence="3 6" id="KW-1133">Transmembrane helix</keyword>
<keyword evidence="4 6" id="KW-0472">Membrane</keyword>
<dbReference type="InterPro" id="IPR028055">
    <property type="entry name" value="YidC/Oxa/ALB_C"/>
</dbReference>
<dbReference type="GO" id="GO:0005743">
    <property type="term" value="C:mitochondrial inner membrane"/>
    <property type="evidence" value="ECO:0007669"/>
    <property type="project" value="TreeGrafter"/>
</dbReference>
<comment type="subcellular location">
    <subcellularLocation>
        <location evidence="1 5">Membrane</location>
        <topology evidence="1 5">Multi-pass membrane protein</topology>
    </subcellularLocation>
</comment>
<evidence type="ECO:0000256" key="2">
    <source>
        <dbReference type="ARBA" id="ARBA00022692"/>
    </source>
</evidence>
<name>A0A7R9MEK7_9ACAR</name>